<dbReference type="Gene3D" id="1.10.1750.10">
    <property type="match status" value="1"/>
</dbReference>
<feature type="non-terminal residue" evidence="2">
    <location>
        <position position="1"/>
    </location>
</feature>
<dbReference type="SUPFAM" id="SSF48295">
    <property type="entry name" value="TrpR-like"/>
    <property type="match status" value="1"/>
</dbReference>
<name>J9GAU3_9ZZZZ</name>
<comment type="caution">
    <text evidence="2">The sequence shown here is derived from an EMBL/GenBank/DDBJ whole genome shotgun (WGS) entry which is preliminary data.</text>
</comment>
<gene>
    <name evidence="2" type="ORF">EVA_07928</name>
</gene>
<dbReference type="SMART" id="SM00760">
    <property type="entry name" value="Bac_DnaA_C"/>
    <property type="match status" value="1"/>
</dbReference>
<organism evidence="2">
    <name type="scientific">gut metagenome</name>
    <dbReference type="NCBI Taxonomy" id="749906"/>
    <lineage>
        <taxon>unclassified sequences</taxon>
        <taxon>metagenomes</taxon>
        <taxon>organismal metagenomes</taxon>
    </lineage>
</organism>
<dbReference type="InterPro" id="IPR010921">
    <property type="entry name" value="Trp_repressor/repl_initiator"/>
</dbReference>
<dbReference type="GO" id="GO:0006270">
    <property type="term" value="P:DNA replication initiation"/>
    <property type="evidence" value="ECO:0007669"/>
    <property type="project" value="InterPro"/>
</dbReference>
<reference evidence="2" key="1">
    <citation type="journal article" date="2012" name="PLoS ONE">
        <title>Gene sets for utilization of primary and secondary nutrition supplies in the distal gut of endangered iberian lynx.</title>
        <authorList>
            <person name="Alcaide M."/>
            <person name="Messina E."/>
            <person name="Richter M."/>
            <person name="Bargiela R."/>
            <person name="Peplies J."/>
            <person name="Huws S.A."/>
            <person name="Newbold C.J."/>
            <person name="Golyshin P.N."/>
            <person name="Simon M.A."/>
            <person name="Lopez G."/>
            <person name="Yakimov M.M."/>
            <person name="Ferrer M."/>
        </authorList>
    </citation>
    <scope>NUCLEOTIDE SEQUENCE</scope>
</reference>
<dbReference type="SUPFAM" id="SSF52540">
    <property type="entry name" value="P-loop containing nucleoside triphosphate hydrolases"/>
    <property type="match status" value="1"/>
</dbReference>
<dbReference type="InterPro" id="IPR013159">
    <property type="entry name" value="DnaA_C"/>
</dbReference>
<dbReference type="InterPro" id="IPR027417">
    <property type="entry name" value="P-loop_NTPase"/>
</dbReference>
<dbReference type="GO" id="GO:0005524">
    <property type="term" value="F:ATP binding"/>
    <property type="evidence" value="ECO:0007669"/>
    <property type="project" value="InterPro"/>
</dbReference>
<dbReference type="InterPro" id="IPR018312">
    <property type="entry name" value="Chromosome_initiator_DnaA_CS"/>
</dbReference>
<protein>
    <submittedName>
        <fullName evidence="2">Chromosomal replication initiator protein DnaA</fullName>
    </submittedName>
</protein>
<proteinExistence type="predicted"/>
<dbReference type="GO" id="GO:0003688">
    <property type="term" value="F:DNA replication origin binding"/>
    <property type="evidence" value="ECO:0007669"/>
    <property type="project" value="InterPro"/>
</dbReference>
<feature type="domain" description="Chromosomal replication initiator DnaA C-terminal" evidence="1">
    <location>
        <begin position="87"/>
        <end position="156"/>
    </location>
</feature>
<dbReference type="CDD" id="cd06571">
    <property type="entry name" value="Bac_DnaA_C"/>
    <property type="match status" value="1"/>
</dbReference>
<evidence type="ECO:0000259" key="1">
    <source>
        <dbReference type="SMART" id="SM00760"/>
    </source>
</evidence>
<accession>J9GAU3</accession>
<dbReference type="PROSITE" id="PS01008">
    <property type="entry name" value="DNAA"/>
    <property type="match status" value="1"/>
</dbReference>
<dbReference type="GO" id="GO:0005886">
    <property type="term" value="C:plasma membrane"/>
    <property type="evidence" value="ECO:0007669"/>
    <property type="project" value="TreeGrafter"/>
</dbReference>
<dbReference type="EMBL" id="AMCI01001969">
    <property type="protein sequence ID" value="EJX03964.1"/>
    <property type="molecule type" value="Genomic_DNA"/>
</dbReference>
<dbReference type="Gene3D" id="1.10.8.60">
    <property type="match status" value="1"/>
</dbReference>
<dbReference type="AlphaFoldDB" id="J9GAU3"/>
<dbReference type="GO" id="GO:0006275">
    <property type="term" value="P:regulation of DNA replication"/>
    <property type="evidence" value="ECO:0007669"/>
    <property type="project" value="InterPro"/>
</dbReference>
<dbReference type="Pfam" id="PF08299">
    <property type="entry name" value="Bac_DnaA_C"/>
    <property type="match status" value="1"/>
</dbReference>
<dbReference type="PANTHER" id="PTHR30050">
    <property type="entry name" value="CHROMOSOMAL REPLICATION INITIATOR PROTEIN DNAA"/>
    <property type="match status" value="1"/>
</dbReference>
<evidence type="ECO:0000313" key="2">
    <source>
        <dbReference type="EMBL" id="EJX03964.1"/>
    </source>
</evidence>
<sequence length="178" mass="20514">GMTAEMEKPDTKLRRDILISKIRRDGLVIPDSVIQYIAQNVESSVREIEGIINSIMAYSVVDNCEIDLQLTQRVVARAVNLEKRELTTDDIIDTVCKAHGIKMKDIVSKSRKQQFVQARQLAMYLCHKYTNITYSQIGRIFGKRDHSTVLYACNQVSKRYSVDKNFRRDVEDLEATLR</sequence>
<dbReference type="PANTHER" id="PTHR30050:SF2">
    <property type="entry name" value="CHROMOSOMAL REPLICATION INITIATOR PROTEIN DNAA"/>
    <property type="match status" value="1"/>
</dbReference>